<dbReference type="InterPro" id="IPR004178">
    <property type="entry name" value="CaM-bd_dom"/>
</dbReference>
<keyword evidence="2" id="KW-0813">Transport</keyword>
<dbReference type="Gene3D" id="1.10.287.70">
    <property type="match status" value="2"/>
</dbReference>
<evidence type="ECO:0000256" key="4">
    <source>
        <dbReference type="ARBA" id="ARBA00022989"/>
    </source>
</evidence>
<dbReference type="FunFam" id="1.10.287.70:FF:000022">
    <property type="entry name" value="Small conductance calcium-activated potassium channel, isoform O"/>
    <property type="match status" value="1"/>
</dbReference>
<dbReference type="SUPFAM" id="SSF81327">
    <property type="entry name" value="Small-conductance potassium channel"/>
    <property type="match status" value="1"/>
</dbReference>
<dbReference type="Pfam" id="PF02888">
    <property type="entry name" value="CaMBD"/>
    <property type="match status" value="1"/>
</dbReference>
<dbReference type="GO" id="GO:0016286">
    <property type="term" value="F:small conductance calcium-activated potassium channel activity"/>
    <property type="evidence" value="ECO:0007669"/>
    <property type="project" value="InterPro"/>
</dbReference>
<evidence type="ECO:0000256" key="2">
    <source>
        <dbReference type="ARBA" id="ARBA00022448"/>
    </source>
</evidence>
<dbReference type="InterPro" id="IPR013099">
    <property type="entry name" value="K_chnl_dom"/>
</dbReference>
<keyword evidence="13" id="KW-1185">Reference proteome</keyword>
<dbReference type="SUPFAM" id="SSF81324">
    <property type="entry name" value="Voltage-gated potassium channels"/>
    <property type="match status" value="1"/>
</dbReference>
<feature type="transmembrane region" description="Helical" evidence="9">
    <location>
        <begin position="1111"/>
        <end position="1131"/>
    </location>
</feature>
<feature type="region of interest" description="Disordered" evidence="8">
    <location>
        <begin position="837"/>
        <end position="884"/>
    </location>
</feature>
<dbReference type="Pfam" id="PF07885">
    <property type="entry name" value="Ion_trans_2"/>
    <property type="match status" value="1"/>
</dbReference>
<dbReference type="InterPro" id="IPR036122">
    <property type="entry name" value="CaM-bd_dom_sf"/>
</dbReference>
<dbReference type="GO" id="GO:0016020">
    <property type="term" value="C:membrane"/>
    <property type="evidence" value="ECO:0007669"/>
    <property type="project" value="UniProtKB-SubCell"/>
</dbReference>
<keyword evidence="6 9" id="KW-0472">Membrane</keyword>
<feature type="region of interest" description="Disordered" evidence="8">
    <location>
        <begin position="413"/>
        <end position="437"/>
    </location>
</feature>
<feature type="transmembrane region" description="Helical" evidence="9">
    <location>
        <begin position="1082"/>
        <end position="1099"/>
    </location>
</feature>
<feature type="compositionally biased region" description="Basic and acidic residues" evidence="8">
    <location>
        <begin position="414"/>
        <end position="424"/>
    </location>
</feature>
<feature type="compositionally biased region" description="Low complexity" evidence="8">
    <location>
        <begin position="122"/>
        <end position="139"/>
    </location>
</feature>
<feature type="compositionally biased region" description="Low complexity" evidence="8">
    <location>
        <begin position="168"/>
        <end position="191"/>
    </location>
</feature>
<evidence type="ECO:0000256" key="6">
    <source>
        <dbReference type="ARBA" id="ARBA00023136"/>
    </source>
</evidence>
<evidence type="ECO:0000259" key="10">
    <source>
        <dbReference type="SMART" id="SM01053"/>
    </source>
</evidence>
<reference evidence="13" key="1">
    <citation type="journal article" date="2020" name="PLoS Negl. Trop. Dis.">
        <title>High-quality nuclear genome for Sarcoptes scabiei-A critical resource for a neglected parasite.</title>
        <authorList>
            <person name="Korhonen P.K."/>
            <person name="Gasser R.B."/>
            <person name="Ma G."/>
            <person name="Wang T."/>
            <person name="Stroehlein A.J."/>
            <person name="Young N.D."/>
            <person name="Ang C.S."/>
            <person name="Fernando D.D."/>
            <person name="Lu H.C."/>
            <person name="Taylor S."/>
            <person name="Reynolds S.L."/>
            <person name="Mofiz E."/>
            <person name="Najaraj S.H."/>
            <person name="Gowda H."/>
            <person name="Madugundu A."/>
            <person name="Renuse S."/>
            <person name="Holt D."/>
            <person name="Pandey A."/>
            <person name="Papenfuss A.T."/>
            <person name="Fischer K."/>
        </authorList>
    </citation>
    <scope>NUCLEOTIDE SEQUENCE [LARGE SCALE GENOMIC DNA]</scope>
</reference>
<keyword evidence="4 9" id="KW-1133">Transmembrane helix</keyword>
<evidence type="ECO:0000313" key="11">
    <source>
        <dbReference type="EMBL" id="KAF7492289.1"/>
    </source>
</evidence>
<feature type="domain" description="Calmodulin-binding" evidence="10">
    <location>
        <begin position="1149"/>
        <end position="1225"/>
    </location>
</feature>
<evidence type="ECO:0000313" key="12">
    <source>
        <dbReference type="EnsemblMetazoa" id="KAF7492289.1"/>
    </source>
</evidence>
<dbReference type="GO" id="GO:0005516">
    <property type="term" value="F:calmodulin binding"/>
    <property type="evidence" value="ECO:0007669"/>
    <property type="project" value="InterPro"/>
</dbReference>
<dbReference type="InterPro" id="IPR015449">
    <property type="entry name" value="K_chnl_Ca-activ_SK"/>
</dbReference>
<feature type="region of interest" description="Disordered" evidence="8">
    <location>
        <begin position="113"/>
        <end position="211"/>
    </location>
</feature>
<feature type="compositionally biased region" description="Basic and acidic residues" evidence="8">
    <location>
        <begin position="200"/>
        <end position="209"/>
    </location>
</feature>
<evidence type="ECO:0000256" key="1">
    <source>
        <dbReference type="ARBA" id="ARBA00004141"/>
    </source>
</evidence>
<feature type="transmembrane region" description="Helical" evidence="9">
    <location>
        <begin position="1039"/>
        <end position="1062"/>
    </location>
</feature>
<comment type="subcellular location">
    <subcellularLocation>
        <location evidence="1">Membrane</location>
        <topology evidence="1">Multi-pass membrane protein</topology>
    </subcellularLocation>
</comment>
<evidence type="ECO:0000256" key="7">
    <source>
        <dbReference type="ARBA" id="ARBA00023303"/>
    </source>
</evidence>
<dbReference type="PANTHER" id="PTHR10153">
    <property type="entry name" value="SMALL CONDUCTANCE CALCIUM-ACTIVATED POTASSIUM CHANNEL"/>
    <property type="match status" value="1"/>
</dbReference>
<feature type="region of interest" description="Disordered" evidence="8">
    <location>
        <begin position="312"/>
        <end position="340"/>
    </location>
</feature>
<evidence type="ECO:0000256" key="5">
    <source>
        <dbReference type="ARBA" id="ARBA00023065"/>
    </source>
</evidence>
<dbReference type="Pfam" id="PF03530">
    <property type="entry name" value="SK_channel"/>
    <property type="match status" value="2"/>
</dbReference>
<gene>
    <name evidence="11" type="ORF">SSS_8625</name>
</gene>
<keyword evidence="7 11" id="KW-0407">Ion channel</keyword>
<sequence>METPTPTTTTTTTSVPIKTTTMKILDQNNDQTVEDCDEILKRSSLITPSPAITTALSSLLSSSTSSLMSKTAKTLMTTKESDQIIATATTISTATSTLTLNTIGETSKTLVEIQNDSQSNGTKSKLTTSSSSSSSTTTKTETRKNILNRLIRSMRERNEDDESPPPLSSMTTTTIPSSFSSSSSTSSSATTAEANPLCETESRQTKTEPKFQTTATVAVDFETNNTNLSVQNHSAIVVVTPDSPTEILSTKPTISTATTTIPATTAAAVKTTTIPITSSSSHSSHSSPSSFWTIKKKGSSLVATDTIVLVGGGRESDTNRQVGNENSVRKKSTSNQNSVCSSLSVLGPNDSIDKKEKCGTSCLDDIINQETFSCLTNKAPILIFDPIETSSSEQNSNSVINLECVVKNTTENGNVDRDRCDQNDSKQSLQSQKSTQFQKNRFYSQQYRQHDFHHHHHQHHQGVRKLLHFSSSYSSTSSAHYQNNDFFNNRNRFGALFQNVRAGSFTRNGSGGSSFLNLNHQPNLFNRMHSEPEHPVPLIELASLEPLMELQPNINPNYRSCPDINPERNAQMMRKMDSISNNNVVGGAYVNFQNDNGGSFCREASISSTRSSTIAPYSNDHHQHHSHRYSISNSCGSDSFSGGGGYNSRASPRVKRHLWPSHARSVLSSRLEHSFLTRAVSRESVRLSTHALNVSNNTISNSYTNNIIGINNNNNTNNNEGSSFNDKQSLMASICHSGTTSNYLSSCPLSQAPYAPGSHLICGSSILRSTNCASNCLYHRPSLLDNEIAEIAADSMRINGALRQFRQLRKATASTLSMPVAEKGSFTAANSLDVTADPSTPLMNATSDHRSPQPFNSQRSFASNSLDSDKKKSTNKSGFHKPNVGYRLGRRKALFEKRKRISDYSLLMALFGILLMIFENELSLPGIYEKLFMIDNCLEDWRIAMTSQRIASIILELIICSVHPIPGKYEFIWTTKLVNHGGRFETKSVSVPVDVILSLPMFLRLYLICRVMLLHSKLFTDASSRSIGALNRINFNTRFVLKTLMTICPGTCLMVVLVSLWIIGSWTMRLCERHHDEEHANLLNTMWLTAITFLSIGYGDIVPNTYCGRGIAVFSGLMGAGCTALVVAVIARKLELTRAEKHVHNFMMDNQLTKRLKNAAANVLRETWLIYKNTKLTKKVNTSRIRTHQRKFLLAIYSLRKVKMDQRKLMDNANTITDMAKLQNNVYEIVSEINARQALIDAKVLTLEERMLIIFEQIEQLPETIKKIVHNNNNHNHRESLTSSFQQQQQCGSLPTLVENLNSTTIPVSITTYNHNQNQKYLRKNDSEERTLTPQLSPPPSHPLPMLSKSSTSKHTFLHPNDAASISNRPSWSTSNLNQSNTNYATNVVSNSSPQSSKHFLTPNVLRTTSFDA</sequence>
<name>A0A834R9K6_SARSC</name>
<feature type="compositionally biased region" description="Polar residues" evidence="8">
    <location>
        <begin position="853"/>
        <end position="866"/>
    </location>
</feature>
<evidence type="ECO:0000313" key="13">
    <source>
        <dbReference type="Proteomes" id="UP000070412"/>
    </source>
</evidence>
<proteinExistence type="predicted"/>
<evidence type="ECO:0000256" key="3">
    <source>
        <dbReference type="ARBA" id="ARBA00022692"/>
    </source>
</evidence>
<feature type="compositionally biased region" description="Polar residues" evidence="8">
    <location>
        <begin position="837"/>
        <end position="846"/>
    </location>
</feature>
<reference evidence="12" key="3">
    <citation type="submission" date="2022-06" db="UniProtKB">
        <authorList>
            <consortium name="EnsemblMetazoa"/>
        </authorList>
    </citation>
    <scope>IDENTIFICATION</scope>
</reference>
<feature type="compositionally biased region" description="Polar residues" evidence="8">
    <location>
        <begin position="1364"/>
        <end position="1379"/>
    </location>
</feature>
<dbReference type="OrthoDB" id="73653at2759"/>
<feature type="region of interest" description="Disordered" evidence="8">
    <location>
        <begin position="1324"/>
        <end position="1379"/>
    </location>
</feature>
<organism evidence="11">
    <name type="scientific">Sarcoptes scabiei</name>
    <name type="common">Itch mite</name>
    <name type="synonym">Acarus scabiei</name>
    <dbReference type="NCBI Taxonomy" id="52283"/>
    <lineage>
        <taxon>Eukaryota</taxon>
        <taxon>Metazoa</taxon>
        <taxon>Ecdysozoa</taxon>
        <taxon>Arthropoda</taxon>
        <taxon>Chelicerata</taxon>
        <taxon>Arachnida</taxon>
        <taxon>Acari</taxon>
        <taxon>Acariformes</taxon>
        <taxon>Sarcoptiformes</taxon>
        <taxon>Astigmata</taxon>
        <taxon>Psoroptidia</taxon>
        <taxon>Sarcoptoidea</taxon>
        <taxon>Sarcoptidae</taxon>
        <taxon>Sarcoptinae</taxon>
        <taxon>Sarcoptes</taxon>
    </lineage>
</organism>
<dbReference type="EnsemblMetazoa" id="SSS_8625s_mrna">
    <property type="protein sequence ID" value="KAF7492289.1"/>
    <property type="gene ID" value="SSS_8625"/>
</dbReference>
<feature type="compositionally biased region" description="Low complexity" evidence="8">
    <location>
        <begin position="425"/>
        <end position="437"/>
    </location>
</feature>
<evidence type="ECO:0000256" key="9">
    <source>
        <dbReference type="SAM" id="Phobius"/>
    </source>
</evidence>
<keyword evidence="5" id="KW-0406">Ion transport</keyword>
<evidence type="ECO:0000256" key="8">
    <source>
        <dbReference type="SAM" id="MobiDB-lite"/>
    </source>
</evidence>
<accession>A0A834R9K6</accession>
<dbReference type="EMBL" id="WVUK01000056">
    <property type="protein sequence ID" value="KAF7492289.1"/>
    <property type="molecule type" value="Genomic_DNA"/>
</dbReference>
<dbReference type="SMART" id="SM01053">
    <property type="entry name" value="CaMBD"/>
    <property type="match status" value="1"/>
</dbReference>
<protein>
    <submittedName>
        <fullName evidence="11">Small conductance calcium-activated potassium channel protein</fullName>
    </submittedName>
</protein>
<dbReference type="Proteomes" id="UP000070412">
    <property type="component" value="Unassembled WGS sequence"/>
</dbReference>
<keyword evidence="3 9" id="KW-0812">Transmembrane</keyword>
<reference evidence="11" key="2">
    <citation type="submission" date="2020-01" db="EMBL/GenBank/DDBJ databases">
        <authorList>
            <person name="Korhonen P.K.K."/>
            <person name="Guangxu M.G."/>
            <person name="Wang T.W."/>
            <person name="Stroehlein A.J.S."/>
            <person name="Young N.D."/>
            <person name="Ang C.-S.A."/>
            <person name="Fernando D.W.F."/>
            <person name="Lu H.L."/>
            <person name="Taylor S.T."/>
            <person name="Ehtesham M.E.M."/>
            <person name="Najaraj S.H.N."/>
            <person name="Harsha G.H.G."/>
            <person name="Madugundu A.M."/>
            <person name="Renuse S.R."/>
            <person name="Holt D.H."/>
            <person name="Pandey A.P."/>
            <person name="Papenfuss A.P."/>
            <person name="Gasser R.B.G."/>
            <person name="Fischer K.F."/>
        </authorList>
    </citation>
    <scope>NUCLEOTIDE SEQUENCE</scope>
    <source>
        <strain evidence="11">SSS_KF_BRIS2020</strain>
    </source>
</reference>